<proteinExistence type="predicted"/>
<accession>X1TJ24</accession>
<dbReference type="EMBL" id="BARW01012067">
    <property type="protein sequence ID" value="GAI80014.1"/>
    <property type="molecule type" value="Genomic_DNA"/>
</dbReference>
<protein>
    <submittedName>
        <fullName evidence="1">Uncharacterized protein</fullName>
    </submittedName>
</protein>
<comment type="caution">
    <text evidence="1">The sequence shown here is derived from an EMBL/GenBank/DDBJ whole genome shotgun (WGS) entry which is preliminary data.</text>
</comment>
<reference evidence="1" key="1">
    <citation type="journal article" date="2014" name="Front. Microbiol.">
        <title>High frequency of phylogenetically diverse reductive dehalogenase-homologous genes in deep subseafloor sedimentary metagenomes.</title>
        <authorList>
            <person name="Kawai M."/>
            <person name="Futagami T."/>
            <person name="Toyoda A."/>
            <person name="Takaki Y."/>
            <person name="Nishi S."/>
            <person name="Hori S."/>
            <person name="Arai W."/>
            <person name="Tsubouchi T."/>
            <person name="Morono Y."/>
            <person name="Uchiyama I."/>
            <person name="Ito T."/>
            <person name="Fujiyama A."/>
            <person name="Inagaki F."/>
            <person name="Takami H."/>
        </authorList>
    </citation>
    <scope>NUCLEOTIDE SEQUENCE</scope>
    <source>
        <strain evidence="1">Expedition CK06-06</strain>
    </source>
</reference>
<feature type="non-terminal residue" evidence="1">
    <location>
        <position position="1"/>
    </location>
</feature>
<dbReference type="AlphaFoldDB" id="X1TJ24"/>
<sequence>VIKGQKGTNARKSEKPSIVASRIVTIDEIREKFIKRIELHLPVEMLTERLILDIKEILDNHPGKTDFYVMVKDYEETLPLKSDAGVEISKELIDSFVKLTGKDAVKIGGKDI</sequence>
<gene>
    <name evidence="1" type="ORF">S12H4_22939</name>
</gene>
<evidence type="ECO:0000313" key="1">
    <source>
        <dbReference type="EMBL" id="GAI80014.1"/>
    </source>
</evidence>
<organism evidence="1">
    <name type="scientific">marine sediment metagenome</name>
    <dbReference type="NCBI Taxonomy" id="412755"/>
    <lineage>
        <taxon>unclassified sequences</taxon>
        <taxon>metagenomes</taxon>
        <taxon>ecological metagenomes</taxon>
    </lineage>
</organism>
<name>X1TJ24_9ZZZZ</name>